<sequence>MYTLGTRPMLLTDDELERSAVVANCRMNRERGLAGSNGYDRELGFEPIAFLKAHARPGRPAAWLDLCCGSGKALIEAALMVQAGRLDAVIVGVDLVGYFLEPGPEVNCLTLVEASWRDWHPDRAYDLITCVHGMHYVGDKLGLLARSVSWLTEHGRLAASLDPSNLRLSGGEPGGRVMSKDLRAAGLVYDRRRRLVLCDGRRDAALPYAYLGADDRAGPNVTGQPAVNSYYRRTGGCPDPSPRQS</sequence>
<dbReference type="SUPFAM" id="SSF53335">
    <property type="entry name" value="S-adenosyl-L-methionine-dependent methyltransferases"/>
    <property type="match status" value="1"/>
</dbReference>
<dbReference type="EMBL" id="CP042997">
    <property type="protein sequence ID" value="QEH37271.1"/>
    <property type="molecule type" value="Genomic_DNA"/>
</dbReference>
<organism evidence="2 3">
    <name type="scientific">Aquisphaera giovannonii</name>
    <dbReference type="NCBI Taxonomy" id="406548"/>
    <lineage>
        <taxon>Bacteria</taxon>
        <taxon>Pseudomonadati</taxon>
        <taxon>Planctomycetota</taxon>
        <taxon>Planctomycetia</taxon>
        <taxon>Isosphaerales</taxon>
        <taxon>Isosphaeraceae</taxon>
        <taxon>Aquisphaera</taxon>
    </lineage>
</organism>
<protein>
    <submittedName>
        <fullName evidence="2">Trans-aconitate 2-methyltransferase</fullName>
        <ecNumber evidence="2">2.1.1.144</ecNumber>
    </submittedName>
</protein>
<keyword evidence="2" id="KW-0489">Methyltransferase</keyword>
<gene>
    <name evidence="2" type="primary">tam_2</name>
    <name evidence="2" type="ORF">OJF2_58580</name>
</gene>
<dbReference type="InterPro" id="IPR029063">
    <property type="entry name" value="SAM-dependent_MTases_sf"/>
</dbReference>
<dbReference type="EC" id="2.1.1.144" evidence="2"/>
<evidence type="ECO:0000313" key="3">
    <source>
        <dbReference type="Proteomes" id="UP000324233"/>
    </source>
</evidence>
<name>A0A5B9WB83_9BACT</name>
<dbReference type="Proteomes" id="UP000324233">
    <property type="component" value="Chromosome"/>
</dbReference>
<dbReference type="CDD" id="cd02440">
    <property type="entry name" value="AdoMet_MTases"/>
    <property type="match status" value="1"/>
</dbReference>
<evidence type="ECO:0000256" key="1">
    <source>
        <dbReference type="SAM" id="MobiDB-lite"/>
    </source>
</evidence>
<proteinExistence type="predicted"/>
<evidence type="ECO:0000313" key="2">
    <source>
        <dbReference type="EMBL" id="QEH37271.1"/>
    </source>
</evidence>
<dbReference type="AlphaFoldDB" id="A0A5B9WB83"/>
<dbReference type="Pfam" id="PF13489">
    <property type="entry name" value="Methyltransf_23"/>
    <property type="match status" value="1"/>
</dbReference>
<dbReference type="Gene3D" id="3.40.50.150">
    <property type="entry name" value="Vaccinia Virus protein VP39"/>
    <property type="match status" value="1"/>
</dbReference>
<dbReference type="RefSeq" id="WP_210420214.1">
    <property type="nucleotide sequence ID" value="NZ_CP042997.1"/>
</dbReference>
<keyword evidence="3" id="KW-1185">Reference proteome</keyword>
<accession>A0A5B9WB83</accession>
<dbReference type="GO" id="GO:0032259">
    <property type="term" value="P:methylation"/>
    <property type="evidence" value="ECO:0007669"/>
    <property type="project" value="UniProtKB-KW"/>
</dbReference>
<reference evidence="2 3" key="1">
    <citation type="submission" date="2019-08" db="EMBL/GenBank/DDBJ databases">
        <title>Deep-cultivation of Planctomycetes and their phenomic and genomic characterization uncovers novel biology.</title>
        <authorList>
            <person name="Wiegand S."/>
            <person name="Jogler M."/>
            <person name="Boedeker C."/>
            <person name="Pinto D."/>
            <person name="Vollmers J."/>
            <person name="Rivas-Marin E."/>
            <person name="Kohn T."/>
            <person name="Peeters S.H."/>
            <person name="Heuer A."/>
            <person name="Rast P."/>
            <person name="Oberbeckmann S."/>
            <person name="Bunk B."/>
            <person name="Jeske O."/>
            <person name="Meyerdierks A."/>
            <person name="Storesund J.E."/>
            <person name="Kallscheuer N."/>
            <person name="Luecker S."/>
            <person name="Lage O.M."/>
            <person name="Pohl T."/>
            <person name="Merkel B.J."/>
            <person name="Hornburger P."/>
            <person name="Mueller R.-W."/>
            <person name="Bruemmer F."/>
            <person name="Labrenz M."/>
            <person name="Spormann A.M."/>
            <person name="Op den Camp H."/>
            <person name="Overmann J."/>
            <person name="Amann R."/>
            <person name="Jetten M.S.M."/>
            <person name="Mascher T."/>
            <person name="Medema M.H."/>
            <person name="Devos D.P."/>
            <person name="Kaster A.-K."/>
            <person name="Ovreas L."/>
            <person name="Rohde M."/>
            <person name="Galperin M.Y."/>
            <person name="Jogler C."/>
        </authorList>
    </citation>
    <scope>NUCLEOTIDE SEQUENCE [LARGE SCALE GENOMIC DNA]</scope>
    <source>
        <strain evidence="2 3">OJF2</strain>
    </source>
</reference>
<dbReference type="GO" id="GO:0030798">
    <property type="term" value="F:trans-aconitate 2-methyltransferase activity"/>
    <property type="evidence" value="ECO:0007669"/>
    <property type="project" value="UniProtKB-EC"/>
</dbReference>
<dbReference type="KEGG" id="agv:OJF2_58580"/>
<keyword evidence="2" id="KW-0808">Transferase</keyword>
<feature type="region of interest" description="Disordered" evidence="1">
    <location>
        <begin position="223"/>
        <end position="245"/>
    </location>
</feature>